<keyword evidence="2" id="KW-0223">Dioxygenase</keyword>
<dbReference type="InterPro" id="IPR005123">
    <property type="entry name" value="Oxoglu/Fe-dep_dioxygenase_dom"/>
</dbReference>
<protein>
    <submittedName>
        <fullName evidence="2">Alpha-ketoglutarate-dependent dioxygenase AlkB</fullName>
    </submittedName>
</protein>
<dbReference type="Proteomes" id="UP000438760">
    <property type="component" value="Unassembled WGS sequence"/>
</dbReference>
<sequence length="210" mass="24358">MDLFTQFVDEERDNLLPFDGEVLLHGFALTVEESLYYYSRLLDEIAWKHDEAVVNGKRISTKRKIAWYGDERFAYTYSNVTKYALPWTESLLVLKTIVEAKTGETYNSCLLNYYATGEEGMAWHSDGEIDLKKNGSIASLSFGATRIFSFKHKELNQKRDVVLETGSLIEMKGVTQDYWLHRLPPCKKVRKGRINLTFRTIEKESQNFSE</sequence>
<dbReference type="AlphaFoldDB" id="A0A6I3LTI7"/>
<dbReference type="PANTHER" id="PTHR31212">
    <property type="entry name" value="ALPHA-KETOGLUTARATE-DEPENDENT DIOXYGENASE ALKB HOMOLOG 3"/>
    <property type="match status" value="1"/>
</dbReference>
<reference evidence="2 3" key="1">
    <citation type="submission" date="2019-11" db="EMBL/GenBank/DDBJ databases">
        <title>Genome of Strain BIT-d1.</title>
        <authorList>
            <person name="Yang Y."/>
        </authorList>
    </citation>
    <scope>NUCLEOTIDE SEQUENCE [LARGE SCALE GENOMIC DNA]</scope>
    <source>
        <strain evidence="2 3">BIT-d1</strain>
    </source>
</reference>
<dbReference type="OrthoDB" id="190276at2"/>
<name>A0A6I3LTI7_9FLAO</name>
<dbReference type="GO" id="GO:0051213">
    <property type="term" value="F:dioxygenase activity"/>
    <property type="evidence" value="ECO:0007669"/>
    <property type="project" value="UniProtKB-KW"/>
</dbReference>
<dbReference type="InterPro" id="IPR027450">
    <property type="entry name" value="AlkB-like"/>
</dbReference>
<dbReference type="SUPFAM" id="SSF51197">
    <property type="entry name" value="Clavaminate synthase-like"/>
    <property type="match status" value="1"/>
</dbReference>
<dbReference type="EMBL" id="WMJX01000057">
    <property type="protein sequence ID" value="MTG99285.1"/>
    <property type="molecule type" value="Genomic_DNA"/>
</dbReference>
<keyword evidence="2" id="KW-0560">Oxidoreductase</keyword>
<dbReference type="GO" id="GO:0006307">
    <property type="term" value="P:DNA alkylation repair"/>
    <property type="evidence" value="ECO:0007669"/>
    <property type="project" value="InterPro"/>
</dbReference>
<proteinExistence type="predicted"/>
<dbReference type="Pfam" id="PF13532">
    <property type="entry name" value="2OG-FeII_Oxy_2"/>
    <property type="match status" value="1"/>
</dbReference>
<feature type="domain" description="Fe2OG dioxygenase" evidence="1">
    <location>
        <begin position="105"/>
        <end position="202"/>
    </location>
</feature>
<dbReference type="PROSITE" id="PS51471">
    <property type="entry name" value="FE2OG_OXY"/>
    <property type="match status" value="1"/>
</dbReference>
<evidence type="ECO:0000313" key="3">
    <source>
        <dbReference type="Proteomes" id="UP000438760"/>
    </source>
</evidence>
<gene>
    <name evidence="2" type="ORF">GJV76_14325</name>
</gene>
<dbReference type="InterPro" id="IPR032854">
    <property type="entry name" value="ALKBH3"/>
</dbReference>
<accession>A0A6I3LTI7</accession>
<dbReference type="PANTHER" id="PTHR31212:SF4">
    <property type="entry name" value="ALPHA-KETOGLUTARATE-DEPENDENT DIOXYGENASE ALKB HOMOLOG 3"/>
    <property type="match status" value="1"/>
</dbReference>
<dbReference type="RefSeq" id="WP_155093283.1">
    <property type="nucleotide sequence ID" value="NZ_CP102754.1"/>
</dbReference>
<evidence type="ECO:0000313" key="2">
    <source>
        <dbReference type="EMBL" id="MTG99285.1"/>
    </source>
</evidence>
<evidence type="ECO:0000259" key="1">
    <source>
        <dbReference type="PROSITE" id="PS51471"/>
    </source>
</evidence>
<dbReference type="Gene3D" id="2.60.120.590">
    <property type="entry name" value="Alpha-ketoglutarate-dependent dioxygenase AlkB-like"/>
    <property type="match status" value="1"/>
</dbReference>
<dbReference type="InterPro" id="IPR037151">
    <property type="entry name" value="AlkB-like_sf"/>
</dbReference>
<keyword evidence="3" id="KW-1185">Reference proteome</keyword>
<organism evidence="2 3">
    <name type="scientific">Myroides albus</name>
    <dbReference type="NCBI Taxonomy" id="2562892"/>
    <lineage>
        <taxon>Bacteria</taxon>
        <taxon>Pseudomonadati</taxon>
        <taxon>Bacteroidota</taxon>
        <taxon>Flavobacteriia</taxon>
        <taxon>Flavobacteriales</taxon>
        <taxon>Flavobacteriaceae</taxon>
        <taxon>Myroides</taxon>
    </lineage>
</organism>
<comment type="caution">
    <text evidence="2">The sequence shown here is derived from an EMBL/GenBank/DDBJ whole genome shotgun (WGS) entry which is preliminary data.</text>
</comment>